<proteinExistence type="predicted"/>
<sequence>MIEHWFIEYYHFNHKNLREKYRLDNWNLIKRGMVAVGAP</sequence>
<dbReference type="AlphaFoldDB" id="A0A0F9QL36"/>
<name>A0A0F9QL36_9ZZZZ</name>
<gene>
    <name evidence="1" type="ORF">LCGC14_1002540</name>
</gene>
<comment type="caution">
    <text evidence="1">The sequence shown here is derived from an EMBL/GenBank/DDBJ whole genome shotgun (WGS) entry which is preliminary data.</text>
</comment>
<organism evidence="1">
    <name type="scientific">marine sediment metagenome</name>
    <dbReference type="NCBI Taxonomy" id="412755"/>
    <lineage>
        <taxon>unclassified sequences</taxon>
        <taxon>metagenomes</taxon>
        <taxon>ecological metagenomes</taxon>
    </lineage>
</organism>
<evidence type="ECO:0000313" key="1">
    <source>
        <dbReference type="EMBL" id="KKN13806.1"/>
    </source>
</evidence>
<accession>A0A0F9QL36</accession>
<dbReference type="EMBL" id="LAZR01003882">
    <property type="protein sequence ID" value="KKN13806.1"/>
    <property type="molecule type" value="Genomic_DNA"/>
</dbReference>
<reference evidence="1" key="1">
    <citation type="journal article" date="2015" name="Nature">
        <title>Complex archaea that bridge the gap between prokaryotes and eukaryotes.</title>
        <authorList>
            <person name="Spang A."/>
            <person name="Saw J.H."/>
            <person name="Jorgensen S.L."/>
            <person name="Zaremba-Niedzwiedzka K."/>
            <person name="Martijn J."/>
            <person name="Lind A.E."/>
            <person name="van Eijk R."/>
            <person name="Schleper C."/>
            <person name="Guy L."/>
            <person name="Ettema T.J."/>
        </authorList>
    </citation>
    <scope>NUCLEOTIDE SEQUENCE</scope>
</reference>
<protein>
    <submittedName>
        <fullName evidence="1">Uncharacterized protein</fullName>
    </submittedName>
</protein>